<dbReference type="InterPro" id="IPR052155">
    <property type="entry name" value="Biofilm_reg_signaling"/>
</dbReference>
<dbReference type="Proteomes" id="UP001595453">
    <property type="component" value="Unassembled WGS sequence"/>
</dbReference>
<dbReference type="SUPFAM" id="SSF158472">
    <property type="entry name" value="HAMP domain-like"/>
    <property type="match status" value="1"/>
</dbReference>
<evidence type="ECO:0000259" key="5">
    <source>
        <dbReference type="PROSITE" id="PS50887"/>
    </source>
</evidence>
<evidence type="ECO:0000259" key="3">
    <source>
        <dbReference type="PROSITE" id="PS50883"/>
    </source>
</evidence>
<feature type="transmembrane region" description="Helical" evidence="2">
    <location>
        <begin position="186"/>
        <end position="207"/>
    </location>
</feature>
<dbReference type="CDD" id="cd01948">
    <property type="entry name" value="EAL"/>
    <property type="match status" value="1"/>
</dbReference>
<evidence type="ECO:0000256" key="1">
    <source>
        <dbReference type="SAM" id="Coils"/>
    </source>
</evidence>
<dbReference type="InterPro" id="IPR035965">
    <property type="entry name" value="PAS-like_dom_sf"/>
</dbReference>
<dbReference type="EMBL" id="JBHRSD010000025">
    <property type="protein sequence ID" value="MFC3033645.1"/>
    <property type="molecule type" value="Genomic_DNA"/>
</dbReference>
<dbReference type="CDD" id="cd01949">
    <property type="entry name" value="GGDEF"/>
    <property type="match status" value="1"/>
</dbReference>
<dbReference type="Gene3D" id="3.20.20.450">
    <property type="entry name" value="EAL domain"/>
    <property type="match status" value="1"/>
</dbReference>
<accession>A0ABV7CLX1</accession>
<keyword evidence="2" id="KW-0812">Transmembrane</keyword>
<dbReference type="InterPro" id="IPR035919">
    <property type="entry name" value="EAL_sf"/>
</dbReference>
<dbReference type="PROSITE" id="PS50887">
    <property type="entry name" value="GGDEF"/>
    <property type="match status" value="1"/>
</dbReference>
<dbReference type="SMART" id="SM00304">
    <property type="entry name" value="HAMP"/>
    <property type="match status" value="1"/>
</dbReference>
<feature type="coiled-coil region" evidence="1">
    <location>
        <begin position="242"/>
        <end position="269"/>
    </location>
</feature>
<dbReference type="InterPro" id="IPR001633">
    <property type="entry name" value="EAL_dom"/>
</dbReference>
<evidence type="ECO:0000259" key="4">
    <source>
        <dbReference type="PROSITE" id="PS50885"/>
    </source>
</evidence>
<comment type="caution">
    <text evidence="6">The sequence shown here is derived from an EMBL/GenBank/DDBJ whole genome shotgun (WGS) entry which is preliminary data.</text>
</comment>
<dbReference type="SUPFAM" id="SSF141868">
    <property type="entry name" value="EAL domain-like"/>
    <property type="match status" value="1"/>
</dbReference>
<dbReference type="InterPro" id="IPR013656">
    <property type="entry name" value="PAS_4"/>
</dbReference>
<sequence length="813" mass="92853">MIVIRSIPIRLWLPIWTCITLLLVMSGILIHTYQDQRKQLLQQSHVQLLNQMTALSREMQHHLRTNQLTDLQRLFQNNGLNSRYRYLIATDQQGIIQFSLKKRYVGFELQQTELPASPTYTTTAQQSGKPVIDFNPHLQSFFIYFPYTTARSDTALRPLSNGVIFAQYTLHQDIKVLKQQTINKSLFSLFFVLLITLFLTLFIRYFVMKPIAEMIDATHFLAQRGDQAVMKIEGDGEFATLAENFNVMAAELDEKISALRQAKNHAITQQELLTSFLNALPDLLFVVTQHGDIVKFHSAPDHNLKLLPELFVNKHISAVLPTEVANKFQLAITDTLKNNLLTTVDYQMHINHSDRYFEARISPIKNLNEVAIIVRDVTEQKRQEELIFRHAFYDSLTGLPNRYLVLERLAQMLIEAKRNKMSVVVFFIDLDDFKKVNDSAGHEIGDQLLVEAAKRLKAALREQDTVARLGGDEFIVLLKDIHNDRDISPIANNLVRLFRSPIKLAQREFNVSLSLGIALYPQDGLLANELLSRADSAMYSAKARGRNTYNFYTTQMSEQLNRRLKLEEQLQGALERQEFSIYYQPQFSVYDQSIIGAEALLRWHNPTLGSVSPAEFIPIAEQNGTIIELGKFVMEHALTQAKYWQAKLEQPFRIAINLSPRQFRDPNLLSDIQHIVGSTNTSPKLVELEITEGVLLSGDDELHGKLHYLHAMGFQLSMDDFGTGYSSLSYLRQYPFDVLKIDKAFIQDMDHKEGQELVSAIISMAHGLHLKVVAEGIETLAQLKQLDHFGCDIGQGFLLAKPMSCSEFELWLG</sequence>
<dbReference type="NCBIfam" id="TIGR00254">
    <property type="entry name" value="GGDEF"/>
    <property type="match status" value="1"/>
</dbReference>
<dbReference type="PROSITE" id="PS50883">
    <property type="entry name" value="EAL"/>
    <property type="match status" value="1"/>
</dbReference>
<evidence type="ECO:0000313" key="7">
    <source>
        <dbReference type="Proteomes" id="UP001595453"/>
    </source>
</evidence>
<dbReference type="SUPFAM" id="SSF55073">
    <property type="entry name" value="Nucleotide cyclase"/>
    <property type="match status" value="1"/>
</dbReference>
<keyword evidence="7" id="KW-1185">Reference proteome</keyword>
<evidence type="ECO:0000256" key="2">
    <source>
        <dbReference type="SAM" id="Phobius"/>
    </source>
</evidence>
<dbReference type="Gene3D" id="6.10.340.10">
    <property type="match status" value="1"/>
</dbReference>
<dbReference type="Pfam" id="PF00563">
    <property type="entry name" value="EAL"/>
    <property type="match status" value="1"/>
</dbReference>
<dbReference type="Gene3D" id="3.30.70.270">
    <property type="match status" value="1"/>
</dbReference>
<dbReference type="Pfam" id="PF00990">
    <property type="entry name" value="GGDEF"/>
    <property type="match status" value="1"/>
</dbReference>
<dbReference type="InterPro" id="IPR043128">
    <property type="entry name" value="Rev_trsase/Diguanyl_cyclase"/>
</dbReference>
<dbReference type="SUPFAM" id="SSF55785">
    <property type="entry name" value="PYP-like sensor domain (PAS domain)"/>
    <property type="match status" value="1"/>
</dbReference>
<gene>
    <name evidence="6" type="ORF">ACFOEE_14045</name>
</gene>
<dbReference type="PANTHER" id="PTHR44757:SF2">
    <property type="entry name" value="BIOFILM ARCHITECTURE MAINTENANCE PROTEIN MBAA"/>
    <property type="match status" value="1"/>
</dbReference>
<dbReference type="Gene3D" id="3.30.450.20">
    <property type="entry name" value="PAS domain"/>
    <property type="match status" value="1"/>
</dbReference>
<dbReference type="InterPro" id="IPR003660">
    <property type="entry name" value="HAMP_dom"/>
</dbReference>
<organism evidence="6 7">
    <name type="scientific">Pseudoalteromonas fenneropenaei</name>
    <dbReference type="NCBI Taxonomy" id="1737459"/>
    <lineage>
        <taxon>Bacteria</taxon>
        <taxon>Pseudomonadati</taxon>
        <taxon>Pseudomonadota</taxon>
        <taxon>Gammaproteobacteria</taxon>
        <taxon>Alteromonadales</taxon>
        <taxon>Pseudoalteromonadaceae</taxon>
        <taxon>Pseudoalteromonas</taxon>
    </lineage>
</organism>
<dbReference type="Pfam" id="PF08448">
    <property type="entry name" value="PAS_4"/>
    <property type="match status" value="1"/>
</dbReference>
<dbReference type="PROSITE" id="PS50885">
    <property type="entry name" value="HAMP"/>
    <property type="match status" value="1"/>
</dbReference>
<feature type="domain" description="GGDEF" evidence="5">
    <location>
        <begin position="421"/>
        <end position="554"/>
    </location>
</feature>
<proteinExistence type="predicted"/>
<reference evidence="7" key="1">
    <citation type="journal article" date="2019" name="Int. J. Syst. Evol. Microbiol.">
        <title>The Global Catalogue of Microorganisms (GCM) 10K type strain sequencing project: providing services to taxonomists for standard genome sequencing and annotation.</title>
        <authorList>
            <consortium name="The Broad Institute Genomics Platform"/>
            <consortium name="The Broad Institute Genome Sequencing Center for Infectious Disease"/>
            <person name="Wu L."/>
            <person name="Ma J."/>
        </authorList>
    </citation>
    <scope>NUCLEOTIDE SEQUENCE [LARGE SCALE GENOMIC DNA]</scope>
    <source>
        <strain evidence="7">KCTC 42730</strain>
    </source>
</reference>
<protein>
    <submittedName>
        <fullName evidence="6">EAL domain-containing protein</fullName>
    </submittedName>
</protein>
<dbReference type="PANTHER" id="PTHR44757">
    <property type="entry name" value="DIGUANYLATE CYCLASE DGCP"/>
    <property type="match status" value="1"/>
</dbReference>
<dbReference type="InterPro" id="IPR000160">
    <property type="entry name" value="GGDEF_dom"/>
</dbReference>
<dbReference type="RefSeq" id="WP_377125423.1">
    <property type="nucleotide sequence ID" value="NZ_JBHRSD010000025.1"/>
</dbReference>
<dbReference type="SMART" id="SM00267">
    <property type="entry name" value="GGDEF"/>
    <property type="match status" value="1"/>
</dbReference>
<name>A0ABV7CLX1_9GAMM</name>
<feature type="domain" description="EAL" evidence="3">
    <location>
        <begin position="563"/>
        <end position="813"/>
    </location>
</feature>
<evidence type="ECO:0000313" key="6">
    <source>
        <dbReference type="EMBL" id="MFC3033645.1"/>
    </source>
</evidence>
<feature type="transmembrane region" description="Helical" evidence="2">
    <location>
        <begin position="12"/>
        <end position="33"/>
    </location>
</feature>
<feature type="domain" description="HAMP" evidence="4">
    <location>
        <begin position="205"/>
        <end position="257"/>
    </location>
</feature>
<keyword evidence="2" id="KW-1133">Transmembrane helix</keyword>
<dbReference type="InterPro" id="IPR029787">
    <property type="entry name" value="Nucleotide_cyclase"/>
</dbReference>
<dbReference type="CDD" id="cd06225">
    <property type="entry name" value="HAMP"/>
    <property type="match status" value="1"/>
</dbReference>
<keyword evidence="2" id="KW-0472">Membrane</keyword>
<dbReference type="SMART" id="SM00052">
    <property type="entry name" value="EAL"/>
    <property type="match status" value="1"/>
</dbReference>
<keyword evidence="1" id="KW-0175">Coiled coil</keyword>